<evidence type="ECO:0000313" key="1">
    <source>
        <dbReference type="EMBL" id="EDO01936.1"/>
    </source>
</evidence>
<keyword evidence="2" id="KW-1185">Reference proteome</keyword>
<reference evidence="2" key="1">
    <citation type="journal article" date="2011" name="PLoS Genet.">
        <title>Genomic analysis of the necrotrophic fungal pathogens Sclerotinia sclerotiorum and Botrytis cinerea.</title>
        <authorList>
            <person name="Amselem J."/>
            <person name="Cuomo C.A."/>
            <person name="van Kan J.A."/>
            <person name="Viaud M."/>
            <person name="Benito E.P."/>
            <person name="Couloux A."/>
            <person name="Coutinho P.M."/>
            <person name="de Vries R.P."/>
            <person name="Dyer P.S."/>
            <person name="Fillinger S."/>
            <person name="Fournier E."/>
            <person name="Gout L."/>
            <person name="Hahn M."/>
            <person name="Kohn L."/>
            <person name="Lapalu N."/>
            <person name="Plummer K.M."/>
            <person name="Pradier J.M."/>
            <person name="Quevillon E."/>
            <person name="Sharon A."/>
            <person name="Simon A."/>
            <person name="ten Have A."/>
            <person name="Tudzynski B."/>
            <person name="Tudzynski P."/>
            <person name="Wincker P."/>
            <person name="Andrew M."/>
            <person name="Anthouard V."/>
            <person name="Beever R.E."/>
            <person name="Beffa R."/>
            <person name="Benoit I."/>
            <person name="Bouzid O."/>
            <person name="Brault B."/>
            <person name="Chen Z."/>
            <person name="Choquer M."/>
            <person name="Collemare J."/>
            <person name="Cotton P."/>
            <person name="Danchin E.G."/>
            <person name="Da Silva C."/>
            <person name="Gautier A."/>
            <person name="Giraud C."/>
            <person name="Giraud T."/>
            <person name="Gonzalez C."/>
            <person name="Grossetete S."/>
            <person name="Guldener U."/>
            <person name="Henrissat B."/>
            <person name="Howlett B.J."/>
            <person name="Kodira C."/>
            <person name="Kretschmer M."/>
            <person name="Lappartient A."/>
            <person name="Leroch M."/>
            <person name="Levis C."/>
            <person name="Mauceli E."/>
            <person name="Neuveglise C."/>
            <person name="Oeser B."/>
            <person name="Pearson M."/>
            <person name="Poulain J."/>
            <person name="Poussereau N."/>
            <person name="Quesneville H."/>
            <person name="Rascle C."/>
            <person name="Schumacher J."/>
            <person name="Segurens B."/>
            <person name="Sexton A."/>
            <person name="Silva E."/>
            <person name="Sirven C."/>
            <person name="Soanes D.M."/>
            <person name="Talbot N.J."/>
            <person name="Templeton M."/>
            <person name="Yandava C."/>
            <person name="Yarden O."/>
            <person name="Zeng Q."/>
            <person name="Rollins J.A."/>
            <person name="Lebrun M.H."/>
            <person name="Dickman M."/>
        </authorList>
    </citation>
    <scope>NUCLEOTIDE SEQUENCE [LARGE SCALE GENOMIC DNA]</scope>
    <source>
        <strain evidence="2">ATCC 18683 / 1980 / Ss-1</strain>
    </source>
</reference>
<dbReference type="STRING" id="665079.A7EGH0"/>
<dbReference type="KEGG" id="ssl:SS1G_04411"/>
<dbReference type="RefSeq" id="XP_001594604.1">
    <property type="nucleotide sequence ID" value="XM_001594554.1"/>
</dbReference>
<gene>
    <name evidence="1" type="ORF">SS1G_04411</name>
</gene>
<evidence type="ECO:0000313" key="2">
    <source>
        <dbReference type="Proteomes" id="UP000001312"/>
    </source>
</evidence>
<dbReference type="EMBL" id="CH476625">
    <property type="protein sequence ID" value="EDO01936.1"/>
    <property type="molecule type" value="Genomic_DNA"/>
</dbReference>
<protein>
    <submittedName>
        <fullName evidence="1">Uncharacterized protein</fullName>
    </submittedName>
</protein>
<sequence>MLLPTSSFQTQTLPSPTFHISTILSLQHLLRIADATSIKWFTSACIYIPSQHPNDQYSLSTRSKIAYQAWKHIHTLQNPESDDDEPRDLWEEKFRYSNTSPLATETTSTTYPDHALLQADITTIPSFWTAEVDSLPRGSEVEWHAHLGICDGLITLVYVDTSLVDMSTLLGEGWGGKGVIPCKSLWDGEGRRLSSVIVYWGDVSIHGNFWIRKRTISRRTPSSKGIELPGSQSYEDVSVRCRVCEPSMKVFAKIDALTIDKHHQIRKFLWKSRDIDAINHINIPSILRTSGGLPRESTKYIPQCKPTLFIKGI</sequence>
<proteinExistence type="predicted"/>
<organism evidence="1 2">
    <name type="scientific">Sclerotinia sclerotiorum (strain ATCC 18683 / 1980 / Ss-1)</name>
    <name type="common">White mold</name>
    <name type="synonym">Whetzelinia sclerotiorum</name>
    <dbReference type="NCBI Taxonomy" id="665079"/>
    <lineage>
        <taxon>Eukaryota</taxon>
        <taxon>Fungi</taxon>
        <taxon>Dikarya</taxon>
        <taxon>Ascomycota</taxon>
        <taxon>Pezizomycotina</taxon>
        <taxon>Leotiomycetes</taxon>
        <taxon>Helotiales</taxon>
        <taxon>Sclerotiniaceae</taxon>
        <taxon>Sclerotinia</taxon>
    </lineage>
</organism>
<dbReference type="InParanoid" id="A7EGH0"/>
<accession>A7EGH0</accession>
<dbReference type="Proteomes" id="UP000001312">
    <property type="component" value="Unassembled WGS sequence"/>
</dbReference>
<name>A7EGH0_SCLS1</name>
<dbReference type="AlphaFoldDB" id="A7EGH0"/>
<dbReference type="HOGENOM" id="CLU_888924_0_0_1"/>
<dbReference type="GeneID" id="5491205"/>